<name>A0A514LMS3_9BACI</name>
<dbReference type="Pfam" id="PF05384">
    <property type="entry name" value="DegS"/>
    <property type="match status" value="1"/>
</dbReference>
<keyword evidence="10 15" id="KW-0067">ATP-binding</keyword>
<evidence type="ECO:0000256" key="11">
    <source>
        <dbReference type="ARBA" id="ARBA00023004"/>
    </source>
</evidence>
<keyword evidence="19" id="KW-1185">Reference proteome</keyword>
<dbReference type="GO" id="GO:0005524">
    <property type="term" value="F:ATP binding"/>
    <property type="evidence" value="ECO:0007669"/>
    <property type="project" value="UniProtKB-UniRule"/>
</dbReference>
<dbReference type="InterPro" id="IPR011712">
    <property type="entry name" value="Sig_transdc_His_kin_sub3_dim/P"/>
</dbReference>
<keyword evidence="5 15" id="KW-0963">Cytoplasm</keyword>
<keyword evidence="8 15" id="KW-0547">Nucleotide-binding</keyword>
<dbReference type="InterPro" id="IPR005467">
    <property type="entry name" value="His_kinase_dom"/>
</dbReference>
<keyword evidence="15" id="KW-0904">Protein phosphatase</keyword>
<dbReference type="EC" id="2.7.13.3" evidence="15"/>
<keyword evidence="16" id="KW-0175">Coiled coil</keyword>
<evidence type="ECO:0000256" key="13">
    <source>
        <dbReference type="ARBA" id="ARBA00023014"/>
    </source>
</evidence>
<dbReference type="Pfam" id="PF07730">
    <property type="entry name" value="HisKA_3"/>
    <property type="match status" value="1"/>
</dbReference>
<comment type="subcellular location">
    <subcellularLocation>
        <location evidence="3 15">Cytoplasm</location>
    </subcellularLocation>
</comment>
<evidence type="ECO:0000256" key="12">
    <source>
        <dbReference type="ARBA" id="ARBA00023012"/>
    </source>
</evidence>
<dbReference type="GO" id="GO:0046872">
    <property type="term" value="F:metal ion binding"/>
    <property type="evidence" value="ECO:0007669"/>
    <property type="project" value="UniProtKB-KW"/>
</dbReference>
<evidence type="ECO:0000256" key="10">
    <source>
        <dbReference type="ARBA" id="ARBA00022840"/>
    </source>
</evidence>
<evidence type="ECO:0000256" key="7">
    <source>
        <dbReference type="ARBA" id="ARBA00022723"/>
    </source>
</evidence>
<dbReference type="AlphaFoldDB" id="A0A514LMS3"/>
<dbReference type="EC" id="3.1.3.-" evidence="15"/>
<evidence type="ECO:0000256" key="16">
    <source>
        <dbReference type="SAM" id="Coils"/>
    </source>
</evidence>
<gene>
    <name evidence="18" type="ORF">EPH95_12120</name>
</gene>
<dbReference type="Pfam" id="PF02518">
    <property type="entry name" value="HATPase_c"/>
    <property type="match status" value="1"/>
</dbReference>
<evidence type="ECO:0000256" key="14">
    <source>
        <dbReference type="ARBA" id="ARBA00024827"/>
    </source>
</evidence>
<dbReference type="GO" id="GO:0016020">
    <property type="term" value="C:membrane"/>
    <property type="evidence" value="ECO:0007669"/>
    <property type="project" value="InterPro"/>
</dbReference>
<feature type="coiled-coil region" evidence="16">
    <location>
        <begin position="9"/>
        <end position="43"/>
    </location>
</feature>
<dbReference type="KEGG" id="sale:EPH95_12120"/>
<keyword evidence="12 15" id="KW-0902">Two-component regulatory system</keyword>
<keyword evidence="13" id="KW-0411">Iron-sulfur</keyword>
<comment type="cofactor">
    <cofactor evidence="2">
        <name>[4Fe-4S] cluster</name>
        <dbReference type="ChEBI" id="CHEBI:49883"/>
    </cofactor>
</comment>
<dbReference type="SUPFAM" id="SSF55874">
    <property type="entry name" value="ATPase domain of HSP90 chaperone/DNA topoisomerase II/histidine kinase"/>
    <property type="match status" value="1"/>
</dbReference>
<evidence type="ECO:0000313" key="19">
    <source>
        <dbReference type="Proteomes" id="UP000319756"/>
    </source>
</evidence>
<evidence type="ECO:0000256" key="6">
    <source>
        <dbReference type="ARBA" id="ARBA00022679"/>
    </source>
</evidence>
<dbReference type="InterPro" id="IPR008595">
    <property type="entry name" value="DegS"/>
</dbReference>
<dbReference type="PRINTS" id="PR00344">
    <property type="entry name" value="BCTRLSENSOR"/>
</dbReference>
<keyword evidence="7" id="KW-0479">Metal-binding</keyword>
<sequence>MKDTIRSSKEQIFEICEQTRQEYETLESELKDTRRKVSEIIQQTDEKRRRAQVARNRLAVINRDFNTFSNEEAKKVYDDANEHRLQLAVLENEEKQLRERRDQIERRLLQLQDTLNRGEVLVGQVSVVHNFLDGDLREVGEMVEDAKEKQAFGLKIIQAQEEERRRLAREIHDGPAQLLANVLLRSEIIGRTYSEYGIEAALNELQDVREAIKGSLAEVRRIIYDLRPMALDDLGLVPTLKKYLDGVADELEGTDIRFILHGDEHKMAVNLKVALFRLVQESVQNALKHANARQISVKAEMRAKQVHLIIQDDGQGFEPEEKSSKPGFGLMGMKERVNMLKGDLKIESAKGNGTKITIIVPINTE</sequence>
<dbReference type="OrthoDB" id="9781904at2"/>
<dbReference type="PIRSF" id="PIRSF003169">
    <property type="entry name" value="STHK_DegS"/>
    <property type="match status" value="1"/>
</dbReference>
<comment type="catalytic activity">
    <reaction evidence="1 15">
        <text>ATP + protein L-histidine = ADP + protein N-phospho-L-histidine.</text>
        <dbReference type="EC" id="2.7.13.3"/>
    </reaction>
</comment>
<dbReference type="InterPro" id="IPR016381">
    <property type="entry name" value="Sig_transdc_His_kinase_DegS"/>
</dbReference>
<keyword evidence="11" id="KW-0408">Iron</keyword>
<evidence type="ECO:0000256" key="9">
    <source>
        <dbReference type="ARBA" id="ARBA00022777"/>
    </source>
</evidence>
<evidence type="ECO:0000259" key="17">
    <source>
        <dbReference type="PROSITE" id="PS50109"/>
    </source>
</evidence>
<evidence type="ECO:0000256" key="5">
    <source>
        <dbReference type="ARBA" id="ARBA00022490"/>
    </source>
</evidence>
<dbReference type="Gene3D" id="1.20.5.1930">
    <property type="match status" value="1"/>
</dbReference>
<dbReference type="EMBL" id="CP035485">
    <property type="protein sequence ID" value="QDI93118.1"/>
    <property type="molecule type" value="Genomic_DNA"/>
</dbReference>
<keyword evidence="6 15" id="KW-0808">Transferase</keyword>
<dbReference type="GO" id="GO:0046983">
    <property type="term" value="F:protein dimerization activity"/>
    <property type="evidence" value="ECO:0007669"/>
    <property type="project" value="InterPro"/>
</dbReference>
<feature type="coiled-coil region" evidence="16">
    <location>
        <begin position="73"/>
        <end position="114"/>
    </location>
</feature>
<dbReference type="GO" id="GO:0051539">
    <property type="term" value="F:4 iron, 4 sulfur cluster binding"/>
    <property type="evidence" value="ECO:0007669"/>
    <property type="project" value="UniProtKB-KW"/>
</dbReference>
<evidence type="ECO:0000256" key="2">
    <source>
        <dbReference type="ARBA" id="ARBA00001966"/>
    </source>
</evidence>
<dbReference type="InterPro" id="IPR050482">
    <property type="entry name" value="Sensor_HK_TwoCompSys"/>
</dbReference>
<proteinExistence type="predicted"/>
<dbReference type="InterPro" id="IPR004358">
    <property type="entry name" value="Sig_transdc_His_kin-like_C"/>
</dbReference>
<keyword evidence="15" id="KW-0378">Hydrolase</keyword>
<dbReference type="InterPro" id="IPR003594">
    <property type="entry name" value="HATPase_dom"/>
</dbReference>
<evidence type="ECO:0000256" key="8">
    <source>
        <dbReference type="ARBA" id="ARBA00022741"/>
    </source>
</evidence>
<organism evidence="18 19">
    <name type="scientific">Salicibibacter halophilus</name>
    <dbReference type="NCBI Taxonomy" id="2502791"/>
    <lineage>
        <taxon>Bacteria</taxon>
        <taxon>Bacillati</taxon>
        <taxon>Bacillota</taxon>
        <taxon>Bacilli</taxon>
        <taxon>Bacillales</taxon>
        <taxon>Bacillaceae</taxon>
        <taxon>Salicibibacter</taxon>
    </lineage>
</organism>
<dbReference type="PROSITE" id="PS50109">
    <property type="entry name" value="HIS_KIN"/>
    <property type="match status" value="1"/>
</dbReference>
<dbReference type="Gene3D" id="3.30.565.10">
    <property type="entry name" value="Histidine kinase-like ATPase, C-terminal domain"/>
    <property type="match status" value="1"/>
</dbReference>
<evidence type="ECO:0000256" key="1">
    <source>
        <dbReference type="ARBA" id="ARBA00000085"/>
    </source>
</evidence>
<dbReference type="CDD" id="cd16917">
    <property type="entry name" value="HATPase_UhpB-NarQ-NarX-like"/>
    <property type="match status" value="1"/>
</dbReference>
<dbReference type="PANTHER" id="PTHR24421:SF55">
    <property type="entry name" value="SENSOR HISTIDINE KINASE YDFH"/>
    <property type="match status" value="1"/>
</dbReference>
<dbReference type="SMART" id="SM00387">
    <property type="entry name" value="HATPase_c"/>
    <property type="match status" value="1"/>
</dbReference>
<dbReference type="Proteomes" id="UP000319756">
    <property type="component" value="Chromosome"/>
</dbReference>
<protein>
    <recommendedName>
        <fullName evidence="15">Signal transduction histidine-protein kinase/phosphatase DegS</fullName>
        <ecNumber evidence="15">2.7.13.3</ecNumber>
        <ecNumber evidence="15">3.1.3.-</ecNumber>
    </recommendedName>
</protein>
<dbReference type="GO" id="GO:0004721">
    <property type="term" value="F:phosphoprotein phosphatase activity"/>
    <property type="evidence" value="ECO:0007669"/>
    <property type="project" value="UniProtKB-UniRule"/>
</dbReference>
<dbReference type="GO" id="GO:0000155">
    <property type="term" value="F:phosphorelay sensor kinase activity"/>
    <property type="evidence" value="ECO:0007669"/>
    <property type="project" value="UniProtKB-UniRule"/>
</dbReference>
<dbReference type="InterPro" id="IPR036890">
    <property type="entry name" value="HATPase_C_sf"/>
</dbReference>
<feature type="domain" description="Histidine kinase" evidence="17">
    <location>
        <begin position="166"/>
        <end position="364"/>
    </location>
</feature>
<comment type="function">
    <text evidence="14">Member of the two-component regulatory system NreB/NreC involved in the control of dissimilatory nitrate/nitrite reduction in response to oxygen. NreB functions as a direct oxygen sensor histidine kinase which is autophosphorylated, in the absence of oxygen, probably at the conserved histidine residue, and transfers its phosphate group probably to a conserved aspartate residue of NreC. NreB/NreC activates the expression of the nitrate (narGHJI) and nitrite (nir) reductase operons, as well as the putative nitrate transporter gene narT.</text>
</comment>
<keyword evidence="4" id="KW-0004">4Fe-4S</keyword>
<evidence type="ECO:0000313" key="18">
    <source>
        <dbReference type="EMBL" id="QDI93118.1"/>
    </source>
</evidence>
<evidence type="ECO:0000256" key="15">
    <source>
        <dbReference type="PIRNR" id="PIRNR003169"/>
    </source>
</evidence>
<accession>A0A514LMS3</accession>
<keyword evidence="9 15" id="KW-0418">Kinase</keyword>
<evidence type="ECO:0000256" key="3">
    <source>
        <dbReference type="ARBA" id="ARBA00004496"/>
    </source>
</evidence>
<dbReference type="GO" id="GO:0005737">
    <property type="term" value="C:cytoplasm"/>
    <property type="evidence" value="ECO:0007669"/>
    <property type="project" value="UniProtKB-SubCell"/>
</dbReference>
<comment type="function">
    <text evidence="15">Member of the two-component regulatory system DegS/DegU, which plays an important role in the transition growth phase.</text>
</comment>
<reference evidence="19" key="1">
    <citation type="submission" date="2019-01" db="EMBL/GenBank/DDBJ databases">
        <title>Genomic analysis of Salicibibacter sp. NKC3-5.</title>
        <authorList>
            <person name="Oh Y.J."/>
        </authorList>
    </citation>
    <scope>NUCLEOTIDE SEQUENCE [LARGE SCALE GENOMIC DNA]</scope>
    <source>
        <strain evidence="19">NKC3-5</strain>
    </source>
</reference>
<evidence type="ECO:0000256" key="4">
    <source>
        <dbReference type="ARBA" id="ARBA00022485"/>
    </source>
</evidence>
<dbReference type="PANTHER" id="PTHR24421">
    <property type="entry name" value="NITRATE/NITRITE SENSOR PROTEIN NARX-RELATED"/>
    <property type="match status" value="1"/>
</dbReference>